<dbReference type="InterPro" id="IPR005814">
    <property type="entry name" value="Aminotrans_3"/>
</dbReference>
<dbReference type="CDD" id="cd00610">
    <property type="entry name" value="OAT_like"/>
    <property type="match status" value="1"/>
</dbReference>
<dbReference type="GO" id="GO:0003992">
    <property type="term" value="F:N2-acetyl-L-ornithine:2-oxoglutarate 5-aminotransferase activity"/>
    <property type="evidence" value="ECO:0007669"/>
    <property type="project" value="UniProtKB-UniRule"/>
</dbReference>
<name>A0A0J5P966_9PAST</name>
<dbReference type="PROSITE" id="PS00600">
    <property type="entry name" value="AA_TRANSFER_CLASS_3"/>
    <property type="match status" value="1"/>
</dbReference>
<keyword evidence="3 5" id="KW-0808">Transferase</keyword>
<dbReference type="GO" id="GO:0042802">
    <property type="term" value="F:identical protein binding"/>
    <property type="evidence" value="ECO:0007669"/>
    <property type="project" value="TreeGrafter"/>
</dbReference>
<dbReference type="SUPFAM" id="SSF53383">
    <property type="entry name" value="PLP-dependent transferases"/>
    <property type="match status" value="1"/>
</dbReference>
<dbReference type="EMBL" id="JWIZ01000009">
    <property type="protein sequence ID" value="KMK52255.1"/>
    <property type="molecule type" value="Genomic_DNA"/>
</dbReference>
<dbReference type="GO" id="GO:0006526">
    <property type="term" value="P:L-arginine biosynthetic process"/>
    <property type="evidence" value="ECO:0007669"/>
    <property type="project" value="UniProtKB-UniRule"/>
</dbReference>
<keyword evidence="1 5" id="KW-0032">Aminotransferase</keyword>
<dbReference type="NCBIfam" id="NF002325">
    <property type="entry name" value="PRK01278.1"/>
    <property type="match status" value="1"/>
</dbReference>
<dbReference type="Pfam" id="PF00202">
    <property type="entry name" value="Aminotran_3"/>
    <property type="match status" value="1"/>
</dbReference>
<dbReference type="InterPro" id="IPR015424">
    <property type="entry name" value="PyrdxlP-dep_Trfase"/>
</dbReference>
<evidence type="ECO:0000256" key="4">
    <source>
        <dbReference type="ARBA" id="ARBA00022898"/>
    </source>
</evidence>
<evidence type="ECO:0000256" key="1">
    <source>
        <dbReference type="ARBA" id="ARBA00022576"/>
    </source>
</evidence>
<reference evidence="6 7" key="1">
    <citation type="submission" date="2014-12" db="EMBL/GenBank/DDBJ databases">
        <title>Reclassification of Actinobacillus muris as Muribacter muris.</title>
        <authorList>
            <person name="Christensen H."/>
            <person name="Nicklas W."/>
            <person name="Bisgaard M."/>
        </authorList>
    </citation>
    <scope>NUCLEOTIDE SEQUENCE [LARGE SCALE GENOMIC DNA]</scope>
    <source>
        <strain evidence="6 7">Ackerman80-443D</strain>
    </source>
</reference>
<feature type="binding site" evidence="5">
    <location>
        <position position="282"/>
    </location>
    <ligand>
        <name>pyridoxal 5'-phosphate</name>
        <dbReference type="ChEBI" id="CHEBI:597326"/>
    </ligand>
</feature>
<dbReference type="PATRIC" id="fig|67855.3.peg.2507"/>
<keyword evidence="5" id="KW-0963">Cytoplasm</keyword>
<dbReference type="HAMAP" id="MF_01107">
    <property type="entry name" value="ArgD_aminotrans_3"/>
    <property type="match status" value="1"/>
</dbReference>
<feature type="binding site" evidence="5">
    <location>
        <begin position="105"/>
        <end position="106"/>
    </location>
    <ligand>
        <name>pyridoxal 5'-phosphate</name>
        <dbReference type="ChEBI" id="CHEBI:597326"/>
    </ligand>
</feature>
<dbReference type="InterPro" id="IPR050103">
    <property type="entry name" value="Class-III_PLP-dep_AT"/>
</dbReference>
<keyword evidence="2 5" id="KW-0028">Amino-acid biosynthesis</keyword>
<evidence type="ECO:0000313" key="7">
    <source>
        <dbReference type="Proteomes" id="UP000036270"/>
    </source>
</evidence>
<dbReference type="Proteomes" id="UP000036270">
    <property type="component" value="Unassembled WGS sequence"/>
</dbReference>
<comment type="similarity">
    <text evidence="5">Belongs to the class-III pyridoxal-phosphate-dependent aminotransferase family. ArgD subfamily.</text>
</comment>
<dbReference type="PANTHER" id="PTHR11986">
    <property type="entry name" value="AMINOTRANSFERASE CLASS III"/>
    <property type="match status" value="1"/>
</dbReference>
<dbReference type="FunFam" id="3.40.640.10:FF:000004">
    <property type="entry name" value="Acetylornithine aminotransferase"/>
    <property type="match status" value="1"/>
</dbReference>
<evidence type="ECO:0000256" key="5">
    <source>
        <dbReference type="HAMAP-Rule" id="MF_01107"/>
    </source>
</evidence>
<keyword evidence="4 5" id="KW-0663">Pyridoxal phosphate</keyword>
<dbReference type="InterPro" id="IPR015421">
    <property type="entry name" value="PyrdxlP-dep_Trfase_major"/>
</dbReference>
<dbReference type="GO" id="GO:0030170">
    <property type="term" value="F:pyridoxal phosphate binding"/>
    <property type="evidence" value="ECO:0007669"/>
    <property type="project" value="InterPro"/>
</dbReference>
<comment type="cofactor">
    <cofactor evidence="5">
        <name>pyridoxal 5'-phosphate</name>
        <dbReference type="ChEBI" id="CHEBI:597326"/>
    </cofactor>
    <text evidence="5">Binds 1 pyridoxal phosphate per subunit.</text>
</comment>
<keyword evidence="7" id="KW-1185">Reference proteome</keyword>
<dbReference type="AlphaFoldDB" id="A0A0J5P966"/>
<dbReference type="UniPathway" id="UPA00068">
    <property type="reaction ID" value="UER00109"/>
</dbReference>
<evidence type="ECO:0000256" key="2">
    <source>
        <dbReference type="ARBA" id="ARBA00022605"/>
    </source>
</evidence>
<evidence type="ECO:0000256" key="3">
    <source>
        <dbReference type="ARBA" id="ARBA00022679"/>
    </source>
</evidence>
<accession>A0A0J5P966</accession>
<gene>
    <name evidence="5" type="primary">argD</name>
    <name evidence="6" type="ORF">RO21_01985</name>
</gene>
<dbReference type="InterPro" id="IPR015422">
    <property type="entry name" value="PyrdxlP-dep_Trfase_small"/>
</dbReference>
<protein>
    <recommendedName>
        <fullName evidence="5">Acetylornithine aminotransferase</fullName>
        <shortName evidence="5">ACOAT</shortName>
        <ecNumber evidence="5">2.6.1.11</ecNumber>
    </recommendedName>
</protein>
<dbReference type="RefSeq" id="WP_047976125.1">
    <property type="nucleotide sequence ID" value="NZ_JWIZ01000009.1"/>
</dbReference>
<feature type="binding site" evidence="5">
    <location>
        <begin position="224"/>
        <end position="227"/>
    </location>
    <ligand>
        <name>pyridoxal 5'-phosphate</name>
        <dbReference type="ChEBI" id="CHEBI:597326"/>
    </ligand>
</feature>
<comment type="miscellaneous">
    <text evidence="5">May also have succinyldiaminopimelate aminotransferase activity, thus carrying out the corresponding step in lysine biosynthesis.</text>
</comment>
<dbReference type="InterPro" id="IPR049704">
    <property type="entry name" value="Aminotrans_3_PPA_site"/>
</dbReference>
<comment type="pathway">
    <text evidence="5">Amino-acid biosynthesis; L-arginine biosynthesis; N(2)-acetyl-L-ornithine from L-glutamate: step 4/4.</text>
</comment>
<comment type="subunit">
    <text evidence="5">Homodimer.</text>
</comment>
<organism evidence="6 7">
    <name type="scientific">Muribacter muris</name>
    <dbReference type="NCBI Taxonomy" id="67855"/>
    <lineage>
        <taxon>Bacteria</taxon>
        <taxon>Pseudomonadati</taxon>
        <taxon>Pseudomonadota</taxon>
        <taxon>Gammaproteobacteria</taxon>
        <taxon>Pasteurellales</taxon>
        <taxon>Pasteurellaceae</taxon>
        <taxon>Muribacter</taxon>
    </lineage>
</organism>
<comment type="caution">
    <text evidence="6">The sequence shown here is derived from an EMBL/GenBank/DDBJ whole genome shotgun (WGS) entry which is preliminary data.</text>
</comment>
<feature type="modified residue" description="N6-(pyridoxal phosphate)lysine" evidence="5">
    <location>
        <position position="253"/>
    </location>
</feature>
<feature type="binding site" evidence="5">
    <location>
        <position position="281"/>
    </location>
    <ligand>
        <name>N(2)-acetyl-L-ornithine</name>
        <dbReference type="ChEBI" id="CHEBI:57805"/>
    </ligand>
</feature>
<feature type="binding site" evidence="5">
    <location>
        <position position="138"/>
    </location>
    <ligand>
        <name>pyridoxal 5'-phosphate</name>
        <dbReference type="ChEBI" id="CHEBI:597326"/>
    </ligand>
</feature>
<keyword evidence="5" id="KW-0055">Arginine biosynthesis</keyword>
<dbReference type="EC" id="2.6.1.11" evidence="5"/>
<comment type="subcellular location">
    <subcellularLocation>
        <location evidence="5">Cytoplasm</location>
    </subcellularLocation>
</comment>
<dbReference type="Gene3D" id="3.90.1150.10">
    <property type="entry name" value="Aspartate Aminotransferase, domain 1"/>
    <property type="match status" value="1"/>
</dbReference>
<evidence type="ECO:0000313" key="6">
    <source>
        <dbReference type="EMBL" id="KMK52255.1"/>
    </source>
</evidence>
<sequence length="395" mass="42210">MISEQIKQLDSHYIAQTYGRFDLVLSHGNGCEVWDSEGNKYLDFTSGIGTNSLGWGDTQWVAAVAQQAAKLQHCSNLFYSEPAAQLAEKLAKASGLKRAFFCNSGAEANEGAIKTARKYSADKYGANRSTIITLENSFHGRTLSTLAATGQAVFHQHFSPFTTGFEHLPPNDLAVLTARLADNDVCAVMLEIVQGEGGVNSLTQAYLQGVQALCHRQDVLLIIDEVQTGIGRTGSLFAYQQFNLTPDIVTLAKGLGGGLPIGAFLLGEKCQDTLGKGDHGSTYGGNPVCCAAANVVLDRLDAAFLNEVQQKSAWLRSRLAALPKVKSVSGLGLMIGVEFEAGIDAQQIVAEGIQHGLLMLTAKQKLRLLPPLTISQSALEQGIAILANILISKSF</sequence>
<feature type="binding site" evidence="5">
    <location>
        <position position="141"/>
    </location>
    <ligand>
        <name>N(2)-acetyl-L-ornithine</name>
        <dbReference type="ChEBI" id="CHEBI:57805"/>
    </ligand>
</feature>
<dbReference type="NCBIfam" id="TIGR00707">
    <property type="entry name" value="argD"/>
    <property type="match status" value="1"/>
</dbReference>
<dbReference type="Gene3D" id="3.40.640.10">
    <property type="entry name" value="Type I PLP-dependent aspartate aminotransferase-like (Major domain)"/>
    <property type="match status" value="1"/>
</dbReference>
<comment type="catalytic activity">
    <reaction evidence="5">
        <text>N(2)-acetyl-L-ornithine + 2-oxoglutarate = N-acetyl-L-glutamate 5-semialdehyde + L-glutamate</text>
        <dbReference type="Rhea" id="RHEA:18049"/>
        <dbReference type="ChEBI" id="CHEBI:16810"/>
        <dbReference type="ChEBI" id="CHEBI:29123"/>
        <dbReference type="ChEBI" id="CHEBI:29985"/>
        <dbReference type="ChEBI" id="CHEBI:57805"/>
        <dbReference type="EC" id="2.6.1.11"/>
    </reaction>
</comment>
<proteinExistence type="inferred from homology"/>
<dbReference type="InterPro" id="IPR004636">
    <property type="entry name" value="AcOrn/SuccOrn_fam"/>
</dbReference>
<dbReference type="GO" id="GO:0005737">
    <property type="term" value="C:cytoplasm"/>
    <property type="evidence" value="ECO:0007669"/>
    <property type="project" value="UniProtKB-SubCell"/>
</dbReference>
<dbReference type="PIRSF" id="PIRSF000521">
    <property type="entry name" value="Transaminase_4ab_Lys_Orn"/>
    <property type="match status" value="1"/>
</dbReference>
<dbReference type="STRING" id="67855.RO21_01985"/>
<dbReference type="PANTHER" id="PTHR11986:SF79">
    <property type="entry name" value="ACETYLORNITHINE AMINOTRANSFERASE, MITOCHONDRIAL"/>
    <property type="match status" value="1"/>
</dbReference>